<protein>
    <submittedName>
        <fullName evidence="3">Uncharacterized protein</fullName>
    </submittedName>
</protein>
<dbReference type="RefSeq" id="XP_056526457.1">
    <property type="nucleotide sequence ID" value="XM_056661291.1"/>
</dbReference>
<evidence type="ECO:0000313" key="4">
    <source>
        <dbReference type="Proteomes" id="UP001149079"/>
    </source>
</evidence>
<sequence>MVSSTTFSGLVCLVLSLGPATVLSAPQIPGVPFPELINHGPETTTDAAGNTETSAGSGVNVGIPGGPTVNVGAGFHDSHRPCGPNDHRAGAGVHVGIPGGPTVNVGTGKHSHEDAYPCEPETPVVVVVPTTTAINPPVTTANPPILPPTFVTPISIPTTTAPVWVPAVPVVPTSTPLIHPAPTATPSPSYAPVSPVFNAGAALAPGSLLAVAIPVIMAFFH</sequence>
<dbReference type="Proteomes" id="UP001149079">
    <property type="component" value="Unassembled WGS sequence"/>
</dbReference>
<dbReference type="GeneID" id="81400461"/>
<evidence type="ECO:0000256" key="1">
    <source>
        <dbReference type="SAM" id="MobiDB-lite"/>
    </source>
</evidence>
<reference evidence="3" key="2">
    <citation type="journal article" date="2023" name="IMA Fungus">
        <title>Comparative genomic study of the Penicillium genus elucidates a diverse pangenome and 15 lateral gene transfer events.</title>
        <authorList>
            <person name="Petersen C."/>
            <person name="Sorensen T."/>
            <person name="Nielsen M.R."/>
            <person name="Sondergaard T.E."/>
            <person name="Sorensen J.L."/>
            <person name="Fitzpatrick D.A."/>
            <person name="Frisvad J.C."/>
            <person name="Nielsen K.L."/>
        </authorList>
    </citation>
    <scope>NUCLEOTIDE SEQUENCE</scope>
    <source>
        <strain evidence="3">IBT 22155</strain>
    </source>
</reference>
<name>A0A9W9HFM9_9EURO</name>
<feature type="chain" id="PRO_5040959192" evidence="2">
    <location>
        <begin position="25"/>
        <end position="221"/>
    </location>
</feature>
<evidence type="ECO:0000256" key="2">
    <source>
        <dbReference type="SAM" id="SignalP"/>
    </source>
</evidence>
<feature type="region of interest" description="Disordered" evidence="1">
    <location>
        <begin position="94"/>
        <end position="117"/>
    </location>
</feature>
<comment type="caution">
    <text evidence="3">The sequence shown here is derived from an EMBL/GenBank/DDBJ whole genome shotgun (WGS) entry which is preliminary data.</text>
</comment>
<proteinExistence type="predicted"/>
<reference evidence="3" key="1">
    <citation type="submission" date="2022-11" db="EMBL/GenBank/DDBJ databases">
        <authorList>
            <person name="Petersen C."/>
        </authorList>
    </citation>
    <scope>NUCLEOTIDE SEQUENCE</scope>
    <source>
        <strain evidence="3">IBT 22155</strain>
    </source>
</reference>
<dbReference type="EMBL" id="JAPQKL010000001">
    <property type="protein sequence ID" value="KAJ5145983.1"/>
    <property type="molecule type" value="Genomic_DNA"/>
</dbReference>
<accession>A0A9W9HFM9</accession>
<feature type="signal peptide" evidence="2">
    <location>
        <begin position="1"/>
        <end position="24"/>
    </location>
</feature>
<dbReference type="AlphaFoldDB" id="A0A9W9HFM9"/>
<keyword evidence="4" id="KW-1185">Reference proteome</keyword>
<gene>
    <name evidence="3" type="ORF">N7515_000547</name>
</gene>
<organism evidence="3 4">
    <name type="scientific">Penicillium bovifimosum</name>
    <dbReference type="NCBI Taxonomy" id="126998"/>
    <lineage>
        <taxon>Eukaryota</taxon>
        <taxon>Fungi</taxon>
        <taxon>Dikarya</taxon>
        <taxon>Ascomycota</taxon>
        <taxon>Pezizomycotina</taxon>
        <taxon>Eurotiomycetes</taxon>
        <taxon>Eurotiomycetidae</taxon>
        <taxon>Eurotiales</taxon>
        <taxon>Aspergillaceae</taxon>
        <taxon>Penicillium</taxon>
    </lineage>
</organism>
<dbReference type="OrthoDB" id="4510425at2759"/>
<evidence type="ECO:0000313" key="3">
    <source>
        <dbReference type="EMBL" id="KAJ5145983.1"/>
    </source>
</evidence>
<keyword evidence="2" id="KW-0732">Signal</keyword>